<evidence type="ECO:0000313" key="2">
    <source>
        <dbReference type="Proteomes" id="UP001165366"/>
    </source>
</evidence>
<name>A0ABS9KI68_9BACT</name>
<evidence type="ECO:0000313" key="1">
    <source>
        <dbReference type="EMBL" id="MCG2590482.1"/>
    </source>
</evidence>
<keyword evidence="2" id="KW-1185">Reference proteome</keyword>
<gene>
    <name evidence="1" type="ORF">L6773_18035</name>
</gene>
<organism evidence="1 2">
    <name type="scientific">Rhodohalobacter sulfatireducens</name>
    <dbReference type="NCBI Taxonomy" id="2911366"/>
    <lineage>
        <taxon>Bacteria</taxon>
        <taxon>Pseudomonadati</taxon>
        <taxon>Balneolota</taxon>
        <taxon>Balneolia</taxon>
        <taxon>Balneolales</taxon>
        <taxon>Balneolaceae</taxon>
        <taxon>Rhodohalobacter</taxon>
    </lineage>
</organism>
<protein>
    <recommendedName>
        <fullName evidence="3">DUF86 domain-containing protein</fullName>
    </recommendedName>
</protein>
<dbReference type="RefSeq" id="WP_237855894.1">
    <property type="nucleotide sequence ID" value="NZ_JAKLWS010000034.1"/>
</dbReference>
<dbReference type="EMBL" id="JAKLWS010000034">
    <property type="protein sequence ID" value="MCG2590482.1"/>
    <property type="molecule type" value="Genomic_DNA"/>
</dbReference>
<reference evidence="1" key="2">
    <citation type="submission" date="2024-05" db="EMBL/GenBank/DDBJ databases">
        <title>Rhodohalobacter halophilus gen. nov., sp. nov., a moderately halophilic member of the family Balneolaceae.</title>
        <authorList>
            <person name="Xia J."/>
        </authorList>
    </citation>
    <scope>NUCLEOTIDE SEQUENCE</scope>
    <source>
        <strain evidence="1">WB101</strain>
    </source>
</reference>
<reference evidence="1" key="1">
    <citation type="submission" date="2022-01" db="EMBL/GenBank/DDBJ databases">
        <authorList>
            <person name="Wang Y."/>
        </authorList>
    </citation>
    <scope>NUCLEOTIDE SEQUENCE</scope>
    <source>
        <strain evidence="1">WB101</strain>
    </source>
</reference>
<proteinExistence type="predicted"/>
<accession>A0ABS9KI68</accession>
<dbReference type="Proteomes" id="UP001165366">
    <property type="component" value="Unassembled WGS sequence"/>
</dbReference>
<comment type="caution">
    <text evidence="1">The sequence shown here is derived from an EMBL/GenBank/DDBJ whole genome shotgun (WGS) entry which is preliminary data.</text>
</comment>
<sequence>MAELSSKALANFTAATSALILTESLRLIRNYRYYNNICEDSVTRKELIKKVRNVRKLAFTLENLMNKDEPEEAPFFVSVAGCINDLLEDIHRKILFYDADLIVEIIPIIDQQRKYWEDFSEPEFYDAKLLRELDHSVPEALYTIEKNLIGLPSFARV</sequence>
<evidence type="ECO:0008006" key="3">
    <source>
        <dbReference type="Google" id="ProtNLM"/>
    </source>
</evidence>